<dbReference type="EMBL" id="DS547112">
    <property type="protein sequence ID" value="EDR05613.1"/>
    <property type="molecule type" value="Genomic_DNA"/>
</dbReference>
<name>B0DIR0_LACBS</name>
<dbReference type="InParanoid" id="B0DIR0"/>
<dbReference type="GeneID" id="6079404"/>
<keyword evidence="3" id="KW-1185">Reference proteome</keyword>
<dbReference type="RefSeq" id="XP_001883717.1">
    <property type="nucleotide sequence ID" value="XM_001883682.1"/>
</dbReference>
<feature type="region of interest" description="Disordered" evidence="1">
    <location>
        <begin position="39"/>
        <end position="58"/>
    </location>
</feature>
<dbReference type="HOGENOM" id="CLU_2722650_0_0_1"/>
<proteinExistence type="predicted"/>
<dbReference type="InterPro" id="IPR024050">
    <property type="entry name" value="AICAR_Tfase_insert_dom_sf"/>
</dbReference>
<sequence>MYPSSRRESRPVVTHASLLPLIKGVKRAEKANAVDPFDSGEVLEGEMNGGSSYSRVGPRCRRWKMKKRGRGE</sequence>
<accession>B0DIR0</accession>
<reference evidence="2 3" key="1">
    <citation type="journal article" date="2008" name="Nature">
        <title>The genome of Laccaria bicolor provides insights into mycorrhizal symbiosis.</title>
        <authorList>
            <person name="Martin F."/>
            <person name="Aerts A."/>
            <person name="Ahren D."/>
            <person name="Brun A."/>
            <person name="Danchin E.G.J."/>
            <person name="Duchaussoy F."/>
            <person name="Gibon J."/>
            <person name="Kohler A."/>
            <person name="Lindquist E."/>
            <person name="Pereda V."/>
            <person name="Salamov A."/>
            <person name="Shapiro H.J."/>
            <person name="Wuyts J."/>
            <person name="Blaudez D."/>
            <person name="Buee M."/>
            <person name="Brokstein P."/>
            <person name="Canbaeck B."/>
            <person name="Cohen D."/>
            <person name="Courty P.E."/>
            <person name="Coutinho P.M."/>
            <person name="Delaruelle C."/>
            <person name="Detter J.C."/>
            <person name="Deveau A."/>
            <person name="DiFazio S."/>
            <person name="Duplessis S."/>
            <person name="Fraissinet-Tachet L."/>
            <person name="Lucic E."/>
            <person name="Frey-Klett P."/>
            <person name="Fourrey C."/>
            <person name="Feussner I."/>
            <person name="Gay G."/>
            <person name="Grimwood J."/>
            <person name="Hoegger P.J."/>
            <person name="Jain P."/>
            <person name="Kilaru S."/>
            <person name="Labbe J."/>
            <person name="Lin Y.C."/>
            <person name="Legue V."/>
            <person name="Le Tacon F."/>
            <person name="Marmeisse R."/>
            <person name="Melayah D."/>
            <person name="Montanini B."/>
            <person name="Muratet M."/>
            <person name="Nehls U."/>
            <person name="Niculita-Hirzel H."/>
            <person name="Oudot-Le Secq M.P."/>
            <person name="Peter M."/>
            <person name="Quesneville H."/>
            <person name="Rajashekar B."/>
            <person name="Reich M."/>
            <person name="Rouhier N."/>
            <person name="Schmutz J."/>
            <person name="Yin T."/>
            <person name="Chalot M."/>
            <person name="Henrissat B."/>
            <person name="Kuees U."/>
            <person name="Lucas S."/>
            <person name="Van de Peer Y."/>
            <person name="Podila G.K."/>
            <person name="Polle A."/>
            <person name="Pukkila P.J."/>
            <person name="Richardson P.M."/>
            <person name="Rouze P."/>
            <person name="Sanders I.R."/>
            <person name="Stajich J.E."/>
            <person name="Tunlid A."/>
            <person name="Tuskan G."/>
            <person name="Grigoriev I.V."/>
        </authorList>
    </citation>
    <scope>NUCLEOTIDE SEQUENCE [LARGE SCALE GENOMIC DNA]</scope>
    <source>
        <strain evidence="3">S238N-H82 / ATCC MYA-4686</strain>
    </source>
</reference>
<evidence type="ECO:0000256" key="1">
    <source>
        <dbReference type="SAM" id="MobiDB-lite"/>
    </source>
</evidence>
<protein>
    <submittedName>
        <fullName evidence="2">Predicted protein</fullName>
    </submittedName>
</protein>
<gene>
    <name evidence="2" type="ORF">LACBIDRAFT_302980</name>
</gene>
<evidence type="ECO:0000313" key="2">
    <source>
        <dbReference type="EMBL" id="EDR05613.1"/>
    </source>
</evidence>
<dbReference type="Gene3D" id="1.10.287.440">
    <property type="match status" value="1"/>
</dbReference>
<dbReference type="KEGG" id="lbc:LACBIDRAFT_302980"/>
<organism evidence="3">
    <name type="scientific">Laccaria bicolor (strain S238N-H82 / ATCC MYA-4686)</name>
    <name type="common">Bicoloured deceiver</name>
    <name type="synonym">Laccaria laccata var. bicolor</name>
    <dbReference type="NCBI Taxonomy" id="486041"/>
    <lineage>
        <taxon>Eukaryota</taxon>
        <taxon>Fungi</taxon>
        <taxon>Dikarya</taxon>
        <taxon>Basidiomycota</taxon>
        <taxon>Agaricomycotina</taxon>
        <taxon>Agaricomycetes</taxon>
        <taxon>Agaricomycetidae</taxon>
        <taxon>Agaricales</taxon>
        <taxon>Agaricineae</taxon>
        <taxon>Hydnangiaceae</taxon>
        <taxon>Laccaria</taxon>
    </lineage>
</organism>
<evidence type="ECO:0000313" key="3">
    <source>
        <dbReference type="Proteomes" id="UP000001194"/>
    </source>
</evidence>
<dbReference type="AlphaFoldDB" id="B0DIR0"/>
<dbReference type="Proteomes" id="UP000001194">
    <property type="component" value="Unassembled WGS sequence"/>
</dbReference>